<reference evidence="1 2" key="1">
    <citation type="submission" date="2017-11" db="EMBL/GenBank/DDBJ databases">
        <title>Complete genome sequence of Streptomyces lavendulae subsp. lavendulae CCM 3239 (formerly 'Streptomyces aureofaciens CCM 3239'), the producer of the angucycline-type antibiotic auricin.</title>
        <authorList>
            <person name="Busche T."/>
            <person name="Novakova R."/>
            <person name="Al'Dilaimi A."/>
            <person name="Homerova D."/>
            <person name="Feckova L."/>
            <person name="Rezuchova B."/>
            <person name="Mingyar E."/>
            <person name="Csolleiova D."/>
            <person name="Bekeova C."/>
            <person name="Winkler A."/>
            <person name="Sevcikova B."/>
            <person name="Kalinowski J."/>
            <person name="Kormanec J."/>
            <person name="Ruckert C."/>
        </authorList>
    </citation>
    <scope>NUCLEOTIDE SEQUENCE [LARGE SCALE GENOMIC DNA]</scope>
    <source>
        <strain evidence="1 2">CCM 3239</strain>
    </source>
</reference>
<dbReference type="KEGG" id="slx:SLAV_36340"/>
<accession>A0A2K8PT66</accession>
<dbReference type="AlphaFoldDB" id="A0A2K8PT66"/>
<keyword evidence="2" id="KW-1185">Reference proteome</keyword>
<sequence>MLPGAVPPSAQDDSVRLLADTYASGVGVYAVRDPARSPGVLRELEWLAREDVYKDPAFRREVTTWLERARRQRWVPGCGLSRAGATDRRRPGAGGNVVRRGADLHCDLGGRP</sequence>
<proteinExistence type="predicted"/>
<evidence type="ECO:0000313" key="2">
    <source>
        <dbReference type="Proteomes" id="UP000231791"/>
    </source>
</evidence>
<gene>
    <name evidence="1" type="ORF">SLAV_36340</name>
</gene>
<evidence type="ECO:0000313" key="1">
    <source>
        <dbReference type="EMBL" id="ATZ29033.1"/>
    </source>
</evidence>
<dbReference type="Proteomes" id="UP000231791">
    <property type="component" value="Chromosome"/>
</dbReference>
<organism evidence="1 2">
    <name type="scientific">Streptomyces lavendulae subsp. lavendulae</name>
    <dbReference type="NCBI Taxonomy" id="58340"/>
    <lineage>
        <taxon>Bacteria</taxon>
        <taxon>Bacillati</taxon>
        <taxon>Actinomycetota</taxon>
        <taxon>Actinomycetes</taxon>
        <taxon>Kitasatosporales</taxon>
        <taxon>Streptomycetaceae</taxon>
        <taxon>Streptomyces</taxon>
    </lineage>
</organism>
<dbReference type="EMBL" id="CP024985">
    <property type="protein sequence ID" value="ATZ29033.1"/>
    <property type="molecule type" value="Genomic_DNA"/>
</dbReference>
<name>A0A2K8PT66_STRLA</name>
<protein>
    <submittedName>
        <fullName evidence="1">Uncharacterized protein</fullName>
    </submittedName>
</protein>